<reference evidence="8" key="1">
    <citation type="submission" date="2020-04" db="EMBL/GenBank/DDBJ databases">
        <title>Genome Assembly and Annotation of Botryosphaeria dothidea sdau 11-99, a Latent Pathogen of Apple Fruit Ring Rot in China.</title>
        <authorList>
            <person name="Yu C."/>
            <person name="Diao Y."/>
            <person name="Lu Q."/>
            <person name="Zhao J."/>
            <person name="Cui S."/>
            <person name="Peng C."/>
            <person name="He B."/>
            <person name="Liu H."/>
        </authorList>
    </citation>
    <scope>NUCLEOTIDE SEQUENCE [LARGE SCALE GENOMIC DNA]</scope>
    <source>
        <strain evidence="8">Sdau11-99</strain>
    </source>
</reference>
<comment type="similarity">
    <text evidence="5">Belongs to the DPH7 family.</text>
</comment>
<sequence length="402" mass="43709">MASIKSTRSLILDIPPSCIEFVPGHPELFVVGTYYLEKKDQINEESTATSHGQPQQRTGSLLLFKLDGDEVTLQHELPTPFAIFDIHFAPASHNAPLLLGAATSTGSLALYRVSPTETSLLNVLQLFPTTSLITYFTWHPLISGIAGLAVSDGNIYLCDTQTLTTSTTEPTDPGDSTSTLTLLHSHSLEAWFIAFTPTGTSLLTGGDDSLLACITLPTITPATGPALLAAASESPPPIQWQDRKTHFAGVTAILPLTSPADEDEGDERRPLLLLTGSYDDHIRLFSLPSSTSFSRRPTLLAELNLGGGVWRLKDITKATTTPRARRTEFTILASCMHAGARILRLEGAGDAREGELAWEFEVLAKFEEHQSMNYGSDVQQGSNGRKVVSTSFYDRLLAVWKW</sequence>
<evidence type="ECO:0000256" key="4">
    <source>
        <dbReference type="ARBA" id="ARBA00022801"/>
    </source>
</evidence>
<gene>
    <name evidence="8" type="ORF">GTA08_BOTSDO10685</name>
</gene>
<dbReference type="GO" id="GO:0005737">
    <property type="term" value="C:cytoplasm"/>
    <property type="evidence" value="ECO:0007669"/>
    <property type="project" value="TreeGrafter"/>
</dbReference>
<accession>A0A8H4IH97</accession>
<organism evidence="8 9">
    <name type="scientific">Botryosphaeria dothidea</name>
    <dbReference type="NCBI Taxonomy" id="55169"/>
    <lineage>
        <taxon>Eukaryota</taxon>
        <taxon>Fungi</taxon>
        <taxon>Dikarya</taxon>
        <taxon>Ascomycota</taxon>
        <taxon>Pezizomycotina</taxon>
        <taxon>Dothideomycetes</taxon>
        <taxon>Dothideomycetes incertae sedis</taxon>
        <taxon>Botryosphaeriales</taxon>
        <taxon>Botryosphaeriaceae</taxon>
        <taxon>Botryosphaeria</taxon>
    </lineage>
</organism>
<comment type="catalytic activity">
    <reaction evidence="7">
        <text>diphthine methyl ester-[translation elongation factor 2] + H2O = diphthine-[translation elongation factor 2] + methanol + H(+)</text>
        <dbReference type="Rhea" id="RHEA:42656"/>
        <dbReference type="Rhea" id="RHEA-COMP:10172"/>
        <dbReference type="Rhea" id="RHEA-COMP:10173"/>
        <dbReference type="ChEBI" id="CHEBI:15377"/>
        <dbReference type="ChEBI" id="CHEBI:15378"/>
        <dbReference type="ChEBI" id="CHEBI:17790"/>
        <dbReference type="ChEBI" id="CHEBI:79005"/>
        <dbReference type="ChEBI" id="CHEBI:82696"/>
        <dbReference type="EC" id="3.1.1.97"/>
    </reaction>
</comment>
<protein>
    <recommendedName>
        <fullName evidence="6">methylated diphthine methylhydrolase</fullName>
        <ecNumber evidence="6">3.1.1.97</ecNumber>
    </recommendedName>
</protein>
<dbReference type="InterPro" id="IPR015943">
    <property type="entry name" value="WD40/YVTN_repeat-like_dom_sf"/>
</dbReference>
<evidence type="ECO:0000256" key="7">
    <source>
        <dbReference type="ARBA" id="ARBA00047551"/>
    </source>
</evidence>
<keyword evidence="2" id="KW-0853">WD repeat</keyword>
<dbReference type="InterPro" id="IPR052415">
    <property type="entry name" value="Diphthine_MTase"/>
</dbReference>
<dbReference type="PANTHER" id="PTHR46042">
    <property type="entry name" value="DIPHTHINE METHYLTRANSFERASE"/>
    <property type="match status" value="1"/>
</dbReference>
<comment type="pathway">
    <text evidence="1">Protein modification; peptidyl-diphthamide biosynthesis.</text>
</comment>
<dbReference type="InterPro" id="IPR036322">
    <property type="entry name" value="WD40_repeat_dom_sf"/>
</dbReference>
<comment type="caution">
    <text evidence="8">The sequence shown here is derived from an EMBL/GenBank/DDBJ whole genome shotgun (WGS) entry which is preliminary data.</text>
</comment>
<dbReference type="SMART" id="SM00320">
    <property type="entry name" value="WD40"/>
    <property type="match status" value="3"/>
</dbReference>
<evidence type="ECO:0000313" key="8">
    <source>
        <dbReference type="EMBL" id="KAF4301250.1"/>
    </source>
</evidence>
<dbReference type="AlphaFoldDB" id="A0A8H4IH97"/>
<dbReference type="SUPFAM" id="SSF50978">
    <property type="entry name" value="WD40 repeat-like"/>
    <property type="match status" value="1"/>
</dbReference>
<name>A0A8H4IH97_9PEZI</name>
<evidence type="ECO:0000256" key="2">
    <source>
        <dbReference type="ARBA" id="ARBA00022574"/>
    </source>
</evidence>
<keyword evidence="9" id="KW-1185">Reference proteome</keyword>
<proteinExistence type="inferred from homology"/>
<dbReference type="Proteomes" id="UP000572817">
    <property type="component" value="Unassembled WGS sequence"/>
</dbReference>
<evidence type="ECO:0000256" key="5">
    <source>
        <dbReference type="ARBA" id="ARBA00038092"/>
    </source>
</evidence>
<keyword evidence="3" id="KW-0677">Repeat</keyword>
<dbReference type="EC" id="3.1.1.97" evidence="6"/>
<dbReference type="GO" id="GO:0017183">
    <property type="term" value="P:protein histidyl modification to diphthamide"/>
    <property type="evidence" value="ECO:0007669"/>
    <property type="project" value="TreeGrafter"/>
</dbReference>
<evidence type="ECO:0000313" key="9">
    <source>
        <dbReference type="Proteomes" id="UP000572817"/>
    </source>
</evidence>
<dbReference type="InterPro" id="IPR001680">
    <property type="entry name" value="WD40_rpt"/>
</dbReference>
<dbReference type="PANTHER" id="PTHR46042:SF1">
    <property type="entry name" value="DIPHTHINE METHYLTRANSFERASE"/>
    <property type="match status" value="1"/>
</dbReference>
<dbReference type="Gene3D" id="2.130.10.10">
    <property type="entry name" value="YVTN repeat-like/Quinoprotein amine dehydrogenase"/>
    <property type="match status" value="1"/>
</dbReference>
<evidence type="ECO:0000256" key="3">
    <source>
        <dbReference type="ARBA" id="ARBA00022737"/>
    </source>
</evidence>
<evidence type="ECO:0000256" key="1">
    <source>
        <dbReference type="ARBA" id="ARBA00005156"/>
    </source>
</evidence>
<dbReference type="OrthoDB" id="1930760at2759"/>
<keyword evidence="4" id="KW-0378">Hydrolase</keyword>
<dbReference type="GO" id="GO:0061685">
    <property type="term" value="F:diphthine methylesterase activity"/>
    <property type="evidence" value="ECO:0007669"/>
    <property type="project" value="UniProtKB-EC"/>
</dbReference>
<dbReference type="EMBL" id="WWBZ02000082">
    <property type="protein sequence ID" value="KAF4301250.1"/>
    <property type="molecule type" value="Genomic_DNA"/>
</dbReference>
<evidence type="ECO:0000256" key="6">
    <source>
        <dbReference type="ARBA" id="ARBA00039131"/>
    </source>
</evidence>